<evidence type="ECO:0000256" key="9">
    <source>
        <dbReference type="ARBA" id="ARBA00023136"/>
    </source>
</evidence>
<evidence type="ECO:0000256" key="1">
    <source>
        <dbReference type="ARBA" id="ARBA00004251"/>
    </source>
</evidence>
<feature type="domain" description="Cadherin" evidence="13">
    <location>
        <begin position="69"/>
        <end position="184"/>
    </location>
</feature>
<accession>A0AA36BFN8</accession>
<evidence type="ECO:0000256" key="6">
    <source>
        <dbReference type="ARBA" id="ARBA00022837"/>
    </source>
</evidence>
<evidence type="ECO:0000256" key="7">
    <source>
        <dbReference type="ARBA" id="ARBA00022889"/>
    </source>
</evidence>
<evidence type="ECO:0000256" key="11">
    <source>
        <dbReference type="PROSITE-ProRule" id="PRU00043"/>
    </source>
</evidence>
<dbReference type="InterPro" id="IPR002126">
    <property type="entry name" value="Cadherin-like_dom"/>
</dbReference>
<evidence type="ECO:0000256" key="5">
    <source>
        <dbReference type="ARBA" id="ARBA00022737"/>
    </source>
</evidence>
<feature type="domain" description="Cadherin" evidence="13">
    <location>
        <begin position="297"/>
        <end position="404"/>
    </location>
</feature>
<dbReference type="AlphaFoldDB" id="A0AA36BFN8"/>
<name>A0AA36BFN8_OCTVU</name>
<dbReference type="FunFam" id="2.60.40.60:FF:000021">
    <property type="entry name" value="FAT atypical cadherin 1"/>
    <property type="match status" value="1"/>
</dbReference>
<dbReference type="Pfam" id="PF00028">
    <property type="entry name" value="Cadherin"/>
    <property type="match status" value="5"/>
</dbReference>
<dbReference type="Gene3D" id="2.60.40.60">
    <property type="entry name" value="Cadherins"/>
    <property type="match status" value="6"/>
</dbReference>
<keyword evidence="4" id="KW-0732">Signal</keyword>
<evidence type="ECO:0000313" key="14">
    <source>
        <dbReference type="EMBL" id="CAI9733560.1"/>
    </source>
</evidence>
<reference evidence="14" key="1">
    <citation type="submission" date="2023-08" db="EMBL/GenBank/DDBJ databases">
        <authorList>
            <person name="Alioto T."/>
            <person name="Alioto T."/>
            <person name="Gomez Garrido J."/>
        </authorList>
    </citation>
    <scope>NUCLEOTIDE SEQUENCE</scope>
</reference>
<evidence type="ECO:0000256" key="4">
    <source>
        <dbReference type="ARBA" id="ARBA00022729"/>
    </source>
</evidence>
<dbReference type="InterPro" id="IPR013164">
    <property type="entry name" value="Cadherin_N"/>
</dbReference>
<dbReference type="FunFam" id="2.60.40.60:FF:000020">
    <property type="entry name" value="Dachsous cadherin-related 1b"/>
    <property type="match status" value="1"/>
</dbReference>
<keyword evidence="8 12" id="KW-1133">Transmembrane helix</keyword>
<dbReference type="SUPFAM" id="SSF49313">
    <property type="entry name" value="Cadherin-like"/>
    <property type="match status" value="5"/>
</dbReference>
<evidence type="ECO:0000256" key="8">
    <source>
        <dbReference type="ARBA" id="ARBA00022989"/>
    </source>
</evidence>
<feature type="domain" description="Cadherin" evidence="13">
    <location>
        <begin position="515"/>
        <end position="617"/>
    </location>
</feature>
<dbReference type="CDD" id="cd11304">
    <property type="entry name" value="Cadherin_repeat"/>
    <property type="match status" value="6"/>
</dbReference>
<dbReference type="GO" id="GO:0005886">
    <property type="term" value="C:plasma membrane"/>
    <property type="evidence" value="ECO:0007669"/>
    <property type="project" value="UniProtKB-SubCell"/>
</dbReference>
<evidence type="ECO:0000256" key="12">
    <source>
        <dbReference type="SAM" id="Phobius"/>
    </source>
</evidence>
<evidence type="ECO:0000256" key="3">
    <source>
        <dbReference type="ARBA" id="ARBA00022692"/>
    </source>
</evidence>
<feature type="domain" description="Cadherin" evidence="13">
    <location>
        <begin position="411"/>
        <end position="514"/>
    </location>
</feature>
<proteinExistence type="predicted"/>
<dbReference type="FunFam" id="2.60.40.60:FF:000134">
    <property type="entry name" value="protocadherin Fat 4"/>
    <property type="match status" value="1"/>
</dbReference>
<dbReference type="FunFam" id="2.60.40.60:FF:000007">
    <property type="entry name" value="Protocadherin alpha 2"/>
    <property type="match status" value="1"/>
</dbReference>
<dbReference type="PROSITE" id="PS50268">
    <property type="entry name" value="CADHERIN_2"/>
    <property type="match status" value="6"/>
</dbReference>
<dbReference type="PRINTS" id="PR00205">
    <property type="entry name" value="CADHERIN"/>
</dbReference>
<feature type="domain" description="Cadherin" evidence="13">
    <location>
        <begin position="208"/>
        <end position="296"/>
    </location>
</feature>
<sequence length="918" mass="103262">MNSLRIGAADDLSLASLLALYSHMLVFNEYENEIQVGIYHEGGKISILITMSLNTLVGLLLLLFLPEGFTVDLTYHIEEERSPGTFIGDIAADSPLLNGFLIDEHERISFSQLQRKVSGTSQLFNITKHGRLFTAQTLDAEVLCIYNKECSRIIKVAVHQKKTFMKILKIKVIIEDINDHQPEFPVKEVDLHFLESDRTKTVKPIPNVIDKDIGVLNSLIKYELRKNPDEPFSLSVTKRVDGRSKINLLLDEELDREVKGNYTLQIIAKDGGSPPKVGILNVQISVIDVNDNLPIFHRNTFNVSIKSSQNKNKPIITLTATDSDIGENGKVFYHFSPKTLNEDKKNFYLKPDSGEILLKETFVPGQKQTYKLFVEAIDGGKPSLSSTALVLVNVINQQNNRPMISVDFVSAISENSTAIPEDIEVGSFIAYVMVTDDDLGQNGEVTCDLKHEVFKLLSLGSKEFKITLKRSVDREIKDYYHITISCEDQGTPPLKSKRNFSIQVIDVNDVQPQFTKVTYKFLTYENKPPNFPIGFIDATDPDLGPGGELTYSLKDEGNLPLFITKNGFILTTQSLDREQQDVYRFKVFVKDNGVNSLNNTANIIVEVMDENDNAPYFTFPSVSPFSLDIHYYPQSKNDITVLRASDRDSRENAFLRYEIIAGNDKHLFSVNFYTGVLSFSRTVYQNDAGSYDLQFLVKDSGTPVLSATTVVALTLTVSNETFTAYSAVQVQSEDMIDVNLVIIIVVVAVLLSIAIVIFITVTAIRCNNQRNNTAAENQPYQSRTEMKQLIYQTSNPIVLAGNPEEMLNRNTQSMKSKNQFYPEEESQNEWKTSTMVTTLPKLTKPKSKMYQPAITATSCAGEPDVDEMMIMGPSYLSDRDTGHMWSRGDKDQYEEIPAMLALHNYRQNMTSAPNRGQY</sequence>
<dbReference type="GO" id="GO:0005509">
    <property type="term" value="F:calcium ion binding"/>
    <property type="evidence" value="ECO:0007669"/>
    <property type="project" value="UniProtKB-UniRule"/>
</dbReference>
<dbReference type="EMBL" id="OX597827">
    <property type="protein sequence ID" value="CAI9733560.1"/>
    <property type="molecule type" value="Genomic_DNA"/>
</dbReference>
<dbReference type="InterPro" id="IPR050174">
    <property type="entry name" value="Protocadherin/Cadherin-CA"/>
</dbReference>
<keyword evidence="2" id="KW-1003">Cell membrane</keyword>
<keyword evidence="10" id="KW-0325">Glycoprotein</keyword>
<feature type="transmembrane region" description="Helical" evidence="12">
    <location>
        <begin position="740"/>
        <end position="764"/>
    </location>
</feature>
<comment type="subcellular location">
    <subcellularLocation>
        <location evidence="1">Cell membrane</location>
        <topology evidence="1">Single-pass type I membrane protein</topology>
    </subcellularLocation>
</comment>
<protein>
    <submittedName>
        <fullName evidence="14">Protocadherin beta-18 isoform X1</fullName>
    </submittedName>
</protein>
<dbReference type="FunFam" id="2.60.40.60:FF:000004">
    <property type="entry name" value="Protocadherin 1 gamma 2"/>
    <property type="match status" value="1"/>
</dbReference>
<dbReference type="PROSITE" id="PS00232">
    <property type="entry name" value="CADHERIN_1"/>
    <property type="match status" value="2"/>
</dbReference>
<keyword evidence="9 12" id="KW-0472">Membrane</keyword>
<dbReference type="SMART" id="SM00112">
    <property type="entry name" value="CA"/>
    <property type="match status" value="6"/>
</dbReference>
<evidence type="ECO:0000259" key="13">
    <source>
        <dbReference type="PROSITE" id="PS50268"/>
    </source>
</evidence>
<dbReference type="PANTHER" id="PTHR24028:SF146">
    <property type="entry name" value="CADHERIN 96CB, ISOFORM D-RELATED"/>
    <property type="match status" value="1"/>
</dbReference>
<evidence type="ECO:0000256" key="2">
    <source>
        <dbReference type="ARBA" id="ARBA00022475"/>
    </source>
</evidence>
<dbReference type="PANTHER" id="PTHR24028">
    <property type="entry name" value="CADHERIN-87A"/>
    <property type="match status" value="1"/>
</dbReference>
<keyword evidence="7" id="KW-0130">Cell adhesion</keyword>
<evidence type="ECO:0000256" key="10">
    <source>
        <dbReference type="ARBA" id="ARBA00023180"/>
    </source>
</evidence>
<keyword evidence="15" id="KW-1185">Reference proteome</keyword>
<dbReference type="GO" id="GO:0007156">
    <property type="term" value="P:homophilic cell adhesion via plasma membrane adhesion molecules"/>
    <property type="evidence" value="ECO:0007669"/>
    <property type="project" value="InterPro"/>
</dbReference>
<organism evidence="14 15">
    <name type="scientific">Octopus vulgaris</name>
    <name type="common">Common octopus</name>
    <dbReference type="NCBI Taxonomy" id="6645"/>
    <lineage>
        <taxon>Eukaryota</taxon>
        <taxon>Metazoa</taxon>
        <taxon>Spiralia</taxon>
        <taxon>Lophotrochozoa</taxon>
        <taxon>Mollusca</taxon>
        <taxon>Cephalopoda</taxon>
        <taxon>Coleoidea</taxon>
        <taxon>Octopodiformes</taxon>
        <taxon>Octopoda</taxon>
        <taxon>Incirrata</taxon>
        <taxon>Octopodidae</taxon>
        <taxon>Octopus</taxon>
    </lineage>
</organism>
<dbReference type="Proteomes" id="UP001162480">
    <property type="component" value="Chromosome 14"/>
</dbReference>
<gene>
    <name evidence="14" type="ORF">OCTVUL_1B014553</name>
</gene>
<keyword evidence="5" id="KW-0677">Repeat</keyword>
<dbReference type="InterPro" id="IPR020894">
    <property type="entry name" value="Cadherin_CS"/>
</dbReference>
<feature type="domain" description="Cadherin" evidence="13">
    <location>
        <begin position="639"/>
        <end position="725"/>
    </location>
</feature>
<dbReference type="Pfam" id="PF08266">
    <property type="entry name" value="Cadherin_2"/>
    <property type="match status" value="1"/>
</dbReference>
<keyword evidence="6 11" id="KW-0106">Calcium</keyword>
<evidence type="ECO:0000313" key="15">
    <source>
        <dbReference type="Proteomes" id="UP001162480"/>
    </source>
</evidence>
<dbReference type="InterPro" id="IPR015919">
    <property type="entry name" value="Cadherin-like_sf"/>
</dbReference>
<keyword evidence="3 12" id="KW-0812">Transmembrane</keyword>